<dbReference type="InterPro" id="IPR009100">
    <property type="entry name" value="AcylCoA_DH/oxidase_NM_dom_sf"/>
</dbReference>
<feature type="domain" description="Acyl-CoA oxidase/dehydrogenase middle" evidence="4">
    <location>
        <begin position="144"/>
        <end position="230"/>
    </location>
</feature>
<keyword evidence="3" id="KW-0560">Oxidoreductase</keyword>
<dbReference type="SUPFAM" id="SSF47203">
    <property type="entry name" value="Acyl-CoA dehydrogenase C-terminal domain-like"/>
    <property type="match status" value="1"/>
</dbReference>
<dbReference type="Pfam" id="PF02770">
    <property type="entry name" value="Acyl-CoA_dh_M"/>
    <property type="match status" value="1"/>
</dbReference>
<dbReference type="InterPro" id="IPR006089">
    <property type="entry name" value="Acyl-CoA_DH_CS"/>
</dbReference>
<comment type="cofactor">
    <cofactor evidence="1">
        <name>FAD</name>
        <dbReference type="ChEBI" id="CHEBI:57692"/>
    </cofactor>
</comment>
<feature type="domain" description="Acyl-CoA dehydrogenase/oxidase N-terminal" evidence="5">
    <location>
        <begin position="26"/>
        <end position="138"/>
    </location>
</feature>
<dbReference type="GO" id="GO:0003995">
    <property type="term" value="F:acyl-CoA dehydrogenase activity"/>
    <property type="evidence" value="ECO:0007669"/>
    <property type="project" value="InterPro"/>
</dbReference>
<dbReference type="InterPro" id="IPR036250">
    <property type="entry name" value="AcylCo_DH-like_C"/>
</dbReference>
<dbReference type="PANTHER" id="PTHR43292:SF4">
    <property type="entry name" value="ACYL-COA DEHYDROGENASE FADE34"/>
    <property type="match status" value="1"/>
</dbReference>
<evidence type="ECO:0000259" key="5">
    <source>
        <dbReference type="Pfam" id="PF02771"/>
    </source>
</evidence>
<dbReference type="AlphaFoldDB" id="A0A7Y7B4J2"/>
<dbReference type="Pfam" id="PF02771">
    <property type="entry name" value="Acyl-CoA_dh_N"/>
    <property type="match status" value="1"/>
</dbReference>
<gene>
    <name evidence="6" type="ORF">HG542_14680</name>
</gene>
<evidence type="ECO:0000313" key="6">
    <source>
        <dbReference type="EMBL" id="NVK78908.1"/>
    </source>
</evidence>
<evidence type="ECO:0000313" key="7">
    <source>
        <dbReference type="Proteomes" id="UP000587462"/>
    </source>
</evidence>
<dbReference type="InterPro" id="IPR046373">
    <property type="entry name" value="Acyl-CoA_Oxase/DH_mid-dom_sf"/>
</dbReference>
<comment type="caution">
    <text evidence="6">The sequence shown here is derived from an EMBL/GenBank/DDBJ whole genome shotgun (WGS) entry which is preliminary data.</text>
</comment>
<keyword evidence="7" id="KW-1185">Reference proteome</keyword>
<evidence type="ECO:0000256" key="2">
    <source>
        <dbReference type="ARBA" id="ARBA00022630"/>
    </source>
</evidence>
<dbReference type="EMBL" id="JABBXF010000030">
    <property type="protein sequence ID" value="NVK78908.1"/>
    <property type="molecule type" value="Genomic_DNA"/>
</dbReference>
<dbReference type="InterPro" id="IPR006091">
    <property type="entry name" value="Acyl-CoA_Oxase/DH_mid-dom"/>
</dbReference>
<dbReference type="Gene3D" id="1.20.140.10">
    <property type="entry name" value="Butyryl-CoA Dehydrogenase, subunit A, domain 3"/>
    <property type="match status" value="1"/>
</dbReference>
<dbReference type="PROSITE" id="PS00072">
    <property type="entry name" value="ACYL_COA_DH_1"/>
    <property type="match status" value="1"/>
</dbReference>
<dbReference type="RefSeq" id="WP_171081467.1">
    <property type="nucleotide sequence ID" value="NZ_BNBU01000006.1"/>
</dbReference>
<dbReference type="GO" id="GO:0005886">
    <property type="term" value="C:plasma membrane"/>
    <property type="evidence" value="ECO:0007669"/>
    <property type="project" value="TreeGrafter"/>
</dbReference>
<dbReference type="InterPro" id="IPR013786">
    <property type="entry name" value="AcylCoA_DH/ox_N"/>
</dbReference>
<protein>
    <submittedName>
        <fullName evidence="6">Acyl-CoA dehydrogenase family protein</fullName>
    </submittedName>
</protein>
<sequence>MSPISPTPPSASTLSPIAFPDVALPESTRRLRTEVRAFLDEERARGTVLGRPDSWLAGWDPGFSRRLAERGWVGMALPTEYGGAGRGFLERYVVIEELLAAGAPVSAHWVSDRQAGPSILQHGTEEQRRFFLPRIAAGRCFFSIGMSEKSSGSDLASVATRAERTADGWRLTGTKMWTGGAHCNDYAIVLARTDETEDKHAGLSQFIVDLRAPGVRVEPIRLMSGEHRFNALHLEGVDVPDGMLLGQQGDGWKQVTGELAFERSGPERYLSTFPLLVSLLRELGQHPTTAGQLTRIGILAARLYSIRRLSLGVAAALDAGASPDTQAALVKDLGTRLEGTLIDTVRSVLPTPADPHATPGSHPELLAFALLHSPGYTLRGGTNEILRGIITRGLEQHR</sequence>
<dbReference type="SUPFAM" id="SSF56645">
    <property type="entry name" value="Acyl-CoA dehydrogenase NM domain-like"/>
    <property type="match status" value="1"/>
</dbReference>
<dbReference type="Gene3D" id="1.10.540.10">
    <property type="entry name" value="Acyl-CoA dehydrogenase/oxidase, N-terminal domain"/>
    <property type="match status" value="1"/>
</dbReference>
<evidence type="ECO:0000256" key="3">
    <source>
        <dbReference type="ARBA" id="ARBA00023002"/>
    </source>
</evidence>
<proteinExistence type="predicted"/>
<organism evidence="6 7">
    <name type="scientific">Streptomyces morookaense</name>
    <name type="common">Streptoverticillium morookaense</name>
    <dbReference type="NCBI Taxonomy" id="1970"/>
    <lineage>
        <taxon>Bacteria</taxon>
        <taxon>Bacillati</taxon>
        <taxon>Actinomycetota</taxon>
        <taxon>Actinomycetes</taxon>
        <taxon>Kitasatosporales</taxon>
        <taxon>Streptomycetaceae</taxon>
        <taxon>Streptomyces</taxon>
    </lineage>
</organism>
<dbReference type="Proteomes" id="UP000587462">
    <property type="component" value="Unassembled WGS sequence"/>
</dbReference>
<name>A0A7Y7B4J2_STRMO</name>
<dbReference type="GO" id="GO:0050660">
    <property type="term" value="F:flavin adenine dinucleotide binding"/>
    <property type="evidence" value="ECO:0007669"/>
    <property type="project" value="InterPro"/>
</dbReference>
<dbReference type="InterPro" id="IPR037069">
    <property type="entry name" value="AcylCoA_DH/ox_N_sf"/>
</dbReference>
<accession>A0A7Y7B4J2</accession>
<dbReference type="Gene3D" id="2.40.110.10">
    <property type="entry name" value="Butyryl-CoA Dehydrogenase, subunit A, domain 2"/>
    <property type="match status" value="1"/>
</dbReference>
<reference evidence="6 7" key="1">
    <citation type="submission" date="2020-04" db="EMBL/GenBank/DDBJ databases">
        <title>Draft Genome Sequence of Streptomyces morookaense DSM 40503, an 8-azaguanine-producing strain.</title>
        <authorList>
            <person name="Qi J."/>
            <person name="Gao J.-M."/>
        </authorList>
    </citation>
    <scope>NUCLEOTIDE SEQUENCE [LARGE SCALE GENOMIC DNA]</scope>
    <source>
        <strain evidence="6 7">DSM 40503</strain>
    </source>
</reference>
<dbReference type="PANTHER" id="PTHR43292">
    <property type="entry name" value="ACYL-COA DEHYDROGENASE"/>
    <property type="match status" value="1"/>
</dbReference>
<dbReference type="InterPro" id="IPR052161">
    <property type="entry name" value="Mycobact_Acyl-CoA_DH"/>
</dbReference>
<keyword evidence="2" id="KW-0285">Flavoprotein</keyword>
<evidence type="ECO:0000256" key="1">
    <source>
        <dbReference type="ARBA" id="ARBA00001974"/>
    </source>
</evidence>
<evidence type="ECO:0000259" key="4">
    <source>
        <dbReference type="Pfam" id="PF02770"/>
    </source>
</evidence>